<dbReference type="Proteomes" id="UP000033109">
    <property type="component" value="Chromosome"/>
</dbReference>
<gene>
    <name evidence="1" type="ORF">PKOR_12680</name>
</gene>
<reference evidence="1 2" key="1">
    <citation type="journal article" date="2015" name="Sci. Rep.">
        <title>Unraveling adaptation of Pontibacter korlensis to radiation and infertility in desert through complete genome and comparative transcriptomic analysis.</title>
        <authorList>
            <person name="Dai J."/>
            <person name="Dai W."/>
            <person name="Qiu C."/>
            <person name="Yang Z."/>
            <person name="Zhang Y."/>
            <person name="Zhou M."/>
            <person name="Zhang L."/>
            <person name="Fang C."/>
            <person name="Gao Q."/>
            <person name="Yang Q."/>
            <person name="Li X."/>
            <person name="Wang Z."/>
            <person name="Wang Z."/>
            <person name="Jia Z."/>
            <person name="Chen X."/>
        </authorList>
    </citation>
    <scope>NUCLEOTIDE SEQUENCE [LARGE SCALE GENOMIC DNA]</scope>
    <source>
        <strain evidence="1 2">X14-1T</strain>
    </source>
</reference>
<organism evidence="1 2">
    <name type="scientific">Pontibacter korlensis</name>
    <dbReference type="NCBI Taxonomy" id="400092"/>
    <lineage>
        <taxon>Bacteria</taxon>
        <taxon>Pseudomonadati</taxon>
        <taxon>Bacteroidota</taxon>
        <taxon>Cytophagia</taxon>
        <taxon>Cytophagales</taxon>
        <taxon>Hymenobacteraceae</taxon>
        <taxon>Pontibacter</taxon>
    </lineage>
</organism>
<protein>
    <submittedName>
        <fullName evidence="1">Uncharacterized protein</fullName>
    </submittedName>
</protein>
<keyword evidence="2" id="KW-1185">Reference proteome</keyword>
<accession>A0A0E3ZEK4</accession>
<dbReference type="STRING" id="400092.PKOR_12680"/>
<dbReference type="KEGG" id="pko:PKOR_12680"/>
<evidence type="ECO:0000313" key="1">
    <source>
        <dbReference type="EMBL" id="AKD03818.1"/>
    </source>
</evidence>
<name>A0A0E3ZEK4_9BACT</name>
<dbReference type="AlphaFoldDB" id="A0A0E3ZEK4"/>
<dbReference type="EMBL" id="CP009621">
    <property type="protein sequence ID" value="AKD03818.1"/>
    <property type="molecule type" value="Genomic_DNA"/>
</dbReference>
<dbReference type="PATRIC" id="fig|400092.3.peg.2770"/>
<proteinExistence type="predicted"/>
<evidence type="ECO:0000313" key="2">
    <source>
        <dbReference type="Proteomes" id="UP000033109"/>
    </source>
</evidence>
<dbReference type="HOGENOM" id="CLU_1487762_0_0_10"/>
<sequence>MAITTLLLNEAVAQSGRSEEALLQSLQSKRLGGNGTGASTVTVQEGEANTLLVQQVQTSVISNQVNVSQVGSYNNVSLLQNGSGIGTTVSQYGNGNSYEGSLLGNNLQSEVIQQGNSNTVNQQVRGDGLDYSLIQLGYSNTINQIETTPASKSYQVVQEGNNMNITIEQSRGFAPATVVNK</sequence>